<proteinExistence type="predicted"/>
<name>A0A7T7D8P6_9FIRM</name>
<protein>
    <submittedName>
        <fullName evidence="1">Uncharacterized protein</fullName>
    </submittedName>
</protein>
<gene>
    <name evidence="1" type="ORF">EIO64_18665</name>
</gene>
<keyword evidence="2" id="KW-1185">Reference proteome</keyword>
<sequence>MERENFPQYYTILFNGIADALKALDQQETSRAWDILVRIQQEAEDAYIRAEET</sequence>
<evidence type="ECO:0000313" key="2">
    <source>
        <dbReference type="Proteomes" id="UP000298642"/>
    </source>
</evidence>
<organism evidence="1 2">
    <name type="scientific">Dysosmobacter welbionis</name>
    <dbReference type="NCBI Taxonomy" id="2093857"/>
    <lineage>
        <taxon>Bacteria</taxon>
        <taxon>Bacillati</taxon>
        <taxon>Bacillota</taxon>
        <taxon>Clostridia</taxon>
        <taxon>Eubacteriales</taxon>
        <taxon>Oscillospiraceae</taxon>
        <taxon>Dysosmobacter</taxon>
    </lineage>
</organism>
<dbReference type="Proteomes" id="UP000298642">
    <property type="component" value="Chromosome"/>
</dbReference>
<dbReference type="AlphaFoldDB" id="A0A7T7D8P6"/>
<dbReference type="EMBL" id="CP034413">
    <property type="protein sequence ID" value="QQL05819.1"/>
    <property type="molecule type" value="Genomic_DNA"/>
</dbReference>
<dbReference type="RefSeq" id="WP_155979266.1">
    <property type="nucleotide sequence ID" value="NZ_CP034413.3"/>
</dbReference>
<accession>A0A7T7D8P6</accession>
<dbReference type="GeneID" id="89522521"/>
<reference evidence="2" key="1">
    <citation type="submission" date="2018-12" db="EMBL/GenBank/DDBJ databases">
        <title>Dusodibacter welbiota gen. nov., sp. nov., isolated from human faeces and emended description of the Oscillibacter genus.</title>
        <authorList>
            <person name="Le Roy T."/>
            <person name="Van der Smissen P."/>
            <person name="Delzenne N."/>
            <person name="Muccioli G."/>
            <person name="Collet J.F."/>
            <person name="Cani P.D."/>
        </authorList>
    </citation>
    <scope>NUCLEOTIDE SEQUENCE [LARGE SCALE GENOMIC DNA]</scope>
    <source>
        <strain evidence="2">J115</strain>
    </source>
</reference>
<dbReference type="KEGG" id="obj:EIO64_18665"/>
<evidence type="ECO:0000313" key="1">
    <source>
        <dbReference type="EMBL" id="QQL05819.1"/>
    </source>
</evidence>